<protein>
    <recommendedName>
        <fullName evidence="3">NAD-dependent epimerase/dehydratase domain-containing protein</fullName>
    </recommendedName>
</protein>
<comment type="caution">
    <text evidence="4">The sequence shown here is derived from an EMBL/GenBank/DDBJ whole genome shotgun (WGS) entry which is preliminary data.</text>
</comment>
<organism evidence="4 5">
    <name type="scientific">Aphanomyces euteiches</name>
    <dbReference type="NCBI Taxonomy" id="100861"/>
    <lineage>
        <taxon>Eukaryota</taxon>
        <taxon>Sar</taxon>
        <taxon>Stramenopiles</taxon>
        <taxon>Oomycota</taxon>
        <taxon>Saprolegniomycetes</taxon>
        <taxon>Saprolegniales</taxon>
        <taxon>Verrucalvaceae</taxon>
        <taxon>Aphanomyces</taxon>
    </lineage>
</organism>
<dbReference type="EMBL" id="VJMJ01000126">
    <property type="protein sequence ID" value="KAF0733077.1"/>
    <property type="molecule type" value="Genomic_DNA"/>
</dbReference>
<dbReference type="Gene3D" id="3.40.50.720">
    <property type="entry name" value="NAD(P)-binding Rossmann-like Domain"/>
    <property type="match status" value="1"/>
</dbReference>
<dbReference type="SUPFAM" id="SSF51735">
    <property type="entry name" value="NAD(P)-binding Rossmann-fold domains"/>
    <property type="match status" value="1"/>
</dbReference>
<dbReference type="GO" id="GO:0016616">
    <property type="term" value="F:oxidoreductase activity, acting on the CH-OH group of donors, NAD or NADP as acceptor"/>
    <property type="evidence" value="ECO:0007669"/>
    <property type="project" value="TreeGrafter"/>
</dbReference>
<dbReference type="Proteomes" id="UP000481153">
    <property type="component" value="Unassembled WGS sequence"/>
</dbReference>
<dbReference type="AlphaFoldDB" id="A0A6G0WZT0"/>
<dbReference type="PANTHER" id="PTHR10366">
    <property type="entry name" value="NAD DEPENDENT EPIMERASE/DEHYDRATASE"/>
    <property type="match status" value="1"/>
</dbReference>
<evidence type="ECO:0000259" key="3">
    <source>
        <dbReference type="Pfam" id="PF01370"/>
    </source>
</evidence>
<comment type="similarity">
    <text evidence="2">Belongs to the NAD(P)-dependent epimerase/dehydratase family. Dihydroflavonol-4-reductase subfamily.</text>
</comment>
<dbReference type="FunFam" id="3.40.50.720:FF:000085">
    <property type="entry name" value="Dihydroflavonol reductase"/>
    <property type="match status" value="1"/>
</dbReference>
<proteinExistence type="inferred from homology"/>
<evidence type="ECO:0000256" key="2">
    <source>
        <dbReference type="ARBA" id="ARBA00023445"/>
    </source>
</evidence>
<name>A0A6G0WZT0_9STRA</name>
<reference evidence="4 5" key="1">
    <citation type="submission" date="2019-07" db="EMBL/GenBank/DDBJ databases">
        <title>Genomics analysis of Aphanomyces spp. identifies a new class of oomycete effector associated with host adaptation.</title>
        <authorList>
            <person name="Gaulin E."/>
        </authorList>
    </citation>
    <scope>NUCLEOTIDE SEQUENCE [LARGE SCALE GENOMIC DNA]</scope>
    <source>
        <strain evidence="4 5">ATCC 201684</strain>
    </source>
</reference>
<dbReference type="Pfam" id="PF01370">
    <property type="entry name" value="Epimerase"/>
    <property type="match status" value="1"/>
</dbReference>
<sequence>MPEKRVLVTGAAGFVASHVIKELLTTTDFIVRGTVRNLRDKSKYSHLSSLTHASTRLELVQADLLDADSWPAAVDGCFAVMHIASPYVMTVRDPLKDLVEPAVTGTANVLTTALAVGIQHLIVTSSIAAVTDSPARGKTYTEEDWNTTSSLSWLPYYYSKTRAEKKAWELVRAASTDVRLVVLNPAMVIGPSMTNTLNESVGYVVDPILGNVPMLIEISWALVDVRDVATAHVRALTSPTASGRYILVRDVWTMTQVVEYYRNRFPGATRLPRLSAPDWAARAFARLKPPGPKQYLQANLGYGKYAFSNAKSVQELGMTYRPIEDSLEDTIKNGIAWGFMPRSSLGLSSL</sequence>
<dbReference type="InterPro" id="IPR050425">
    <property type="entry name" value="NAD(P)_dehydrat-like"/>
</dbReference>
<feature type="domain" description="NAD-dependent epimerase/dehydratase" evidence="3">
    <location>
        <begin position="6"/>
        <end position="242"/>
    </location>
</feature>
<evidence type="ECO:0000313" key="4">
    <source>
        <dbReference type="EMBL" id="KAF0733077.1"/>
    </source>
</evidence>
<gene>
    <name evidence="4" type="ORF">Ae201684_009899</name>
</gene>
<keyword evidence="5" id="KW-1185">Reference proteome</keyword>
<evidence type="ECO:0000256" key="1">
    <source>
        <dbReference type="ARBA" id="ARBA00023002"/>
    </source>
</evidence>
<keyword evidence="1" id="KW-0560">Oxidoreductase</keyword>
<evidence type="ECO:0000313" key="5">
    <source>
        <dbReference type="Proteomes" id="UP000481153"/>
    </source>
</evidence>
<accession>A0A6G0WZT0</accession>
<dbReference type="InterPro" id="IPR036291">
    <property type="entry name" value="NAD(P)-bd_dom_sf"/>
</dbReference>
<dbReference type="VEuPathDB" id="FungiDB:AeMF1_019102"/>
<dbReference type="InterPro" id="IPR001509">
    <property type="entry name" value="Epimerase_deHydtase"/>
</dbReference>
<dbReference type="PANTHER" id="PTHR10366:SF564">
    <property type="entry name" value="STEROL-4-ALPHA-CARBOXYLATE 3-DEHYDROGENASE, DECARBOXYLATING"/>
    <property type="match status" value="1"/>
</dbReference>